<gene>
    <name evidence="1" type="ORF">METZ01_LOCUS351205</name>
</gene>
<name>A0A382RP11_9ZZZZ</name>
<feature type="non-terminal residue" evidence="1">
    <location>
        <position position="204"/>
    </location>
</feature>
<dbReference type="InterPro" id="IPR043129">
    <property type="entry name" value="ATPase_NBD"/>
</dbReference>
<proteinExistence type="predicted"/>
<protein>
    <recommendedName>
        <fullName evidence="2">SHS2 domain-containing protein</fullName>
    </recommendedName>
</protein>
<dbReference type="PANTHER" id="PTHR32432">
    <property type="entry name" value="CELL DIVISION PROTEIN FTSA-RELATED"/>
    <property type="match status" value="1"/>
</dbReference>
<dbReference type="AlphaFoldDB" id="A0A382RP11"/>
<dbReference type="InterPro" id="IPR050696">
    <property type="entry name" value="FtsA/MreB"/>
</dbReference>
<accession>A0A382RP11</accession>
<organism evidence="1">
    <name type="scientific">marine metagenome</name>
    <dbReference type="NCBI Taxonomy" id="408172"/>
    <lineage>
        <taxon>unclassified sequences</taxon>
        <taxon>metagenomes</taxon>
        <taxon>ecological metagenomes</taxon>
    </lineage>
</organism>
<reference evidence="1" key="1">
    <citation type="submission" date="2018-05" db="EMBL/GenBank/DDBJ databases">
        <authorList>
            <person name="Lanie J.A."/>
            <person name="Ng W.-L."/>
            <person name="Kazmierczak K.M."/>
            <person name="Andrzejewski T.M."/>
            <person name="Davidsen T.M."/>
            <person name="Wayne K.J."/>
            <person name="Tettelin H."/>
            <person name="Glass J.I."/>
            <person name="Rusch D."/>
            <person name="Podicherti R."/>
            <person name="Tsui H.-C.T."/>
            <person name="Winkler M.E."/>
        </authorList>
    </citation>
    <scope>NUCLEOTIDE SEQUENCE</scope>
</reference>
<evidence type="ECO:0008006" key="2">
    <source>
        <dbReference type="Google" id="ProtNLM"/>
    </source>
</evidence>
<dbReference type="Gene3D" id="3.30.1490.300">
    <property type="match status" value="1"/>
</dbReference>
<dbReference type="InterPro" id="IPR005883">
    <property type="entry name" value="PilM"/>
</dbReference>
<dbReference type="EMBL" id="UINC01122505">
    <property type="protein sequence ID" value="SVC98351.1"/>
    <property type="molecule type" value="Genomic_DNA"/>
</dbReference>
<sequence>MKPFLTIDAGAANLKVALFEPRDNGILVLGRYEVLSLGQRGLEETDRTDLIRETLKDFFDRNEIRVKGMDAHICAPSYQCFTKFLRTPAVEGSKVGQIVQYEAASQVPFPLDEVEWGFEVMGASDNGELDVMLMALKDEVIESLSTVCSDMGLRLSLVDGSPAALRNAFMHNYAEVEGCSMLLDIGSKTTNVIFIEGDQFFVRS</sequence>
<dbReference type="SUPFAM" id="SSF53067">
    <property type="entry name" value="Actin-like ATPase domain"/>
    <property type="match status" value="1"/>
</dbReference>
<dbReference type="Pfam" id="PF11104">
    <property type="entry name" value="PilM_2"/>
    <property type="match status" value="1"/>
</dbReference>
<dbReference type="PANTHER" id="PTHR32432:SF3">
    <property type="entry name" value="ETHANOLAMINE UTILIZATION PROTEIN EUTJ"/>
    <property type="match status" value="1"/>
</dbReference>
<evidence type="ECO:0000313" key="1">
    <source>
        <dbReference type="EMBL" id="SVC98351.1"/>
    </source>
</evidence>